<evidence type="ECO:0000313" key="2">
    <source>
        <dbReference type="Proteomes" id="UP000091857"/>
    </source>
</evidence>
<reference evidence="2" key="1">
    <citation type="journal article" date="2016" name="Nat. Biotechnol.">
        <title>Sequencing wild and cultivated cassava and related species reveals extensive interspecific hybridization and genetic diversity.</title>
        <authorList>
            <person name="Bredeson J.V."/>
            <person name="Lyons J.B."/>
            <person name="Prochnik S.E."/>
            <person name="Wu G.A."/>
            <person name="Ha C.M."/>
            <person name="Edsinger-Gonzales E."/>
            <person name="Grimwood J."/>
            <person name="Schmutz J."/>
            <person name="Rabbi I.Y."/>
            <person name="Egesi C."/>
            <person name="Nauluvula P."/>
            <person name="Lebot V."/>
            <person name="Ndunguru J."/>
            <person name="Mkamilo G."/>
            <person name="Bart R.S."/>
            <person name="Setter T.L."/>
            <person name="Gleadow R.M."/>
            <person name="Kulakow P."/>
            <person name="Ferguson M.E."/>
            <person name="Rounsley S."/>
            <person name="Rokhsar D.S."/>
        </authorList>
    </citation>
    <scope>NUCLEOTIDE SEQUENCE [LARGE SCALE GENOMIC DNA]</scope>
    <source>
        <strain evidence="2">cv. AM560-2</strain>
    </source>
</reference>
<sequence length="117" mass="13090">MHLLLMFICGVCANLVEAAPISPEDLDTNTREFIALRCLELYFGMDNEVENDVPSVTVPKRTFDFSDSCEHVLNTRIDELKDPILDGTHPNAVLLIELGVLSHINDENGRITGFWSS</sequence>
<dbReference type="Proteomes" id="UP000091857">
    <property type="component" value="Chromosome 9"/>
</dbReference>
<protein>
    <submittedName>
        <fullName evidence="1">Uncharacterized protein</fullName>
    </submittedName>
</protein>
<comment type="caution">
    <text evidence="1">The sequence shown here is derived from an EMBL/GenBank/DDBJ whole genome shotgun (WGS) entry which is preliminary data.</text>
</comment>
<accession>A0ACC8D3G3</accession>
<name>A0ACC8D3G3_MANES</name>
<keyword evidence="2" id="KW-1185">Reference proteome</keyword>
<organism evidence="1 2">
    <name type="scientific">Manihot esculenta</name>
    <name type="common">Cassava</name>
    <name type="synonym">Jatropha manihot</name>
    <dbReference type="NCBI Taxonomy" id="3983"/>
    <lineage>
        <taxon>Eukaryota</taxon>
        <taxon>Viridiplantae</taxon>
        <taxon>Streptophyta</taxon>
        <taxon>Embryophyta</taxon>
        <taxon>Tracheophyta</taxon>
        <taxon>Spermatophyta</taxon>
        <taxon>Magnoliopsida</taxon>
        <taxon>eudicotyledons</taxon>
        <taxon>Gunneridae</taxon>
        <taxon>Pentapetalae</taxon>
        <taxon>rosids</taxon>
        <taxon>fabids</taxon>
        <taxon>Malpighiales</taxon>
        <taxon>Euphorbiaceae</taxon>
        <taxon>Crotonoideae</taxon>
        <taxon>Manihoteae</taxon>
        <taxon>Manihot</taxon>
    </lineage>
</organism>
<evidence type="ECO:0000313" key="1">
    <source>
        <dbReference type="EMBL" id="OAY40735.2"/>
    </source>
</evidence>
<proteinExistence type="predicted"/>
<gene>
    <name evidence="1" type="ORF">MANES_09G027501v8</name>
</gene>
<dbReference type="EMBL" id="CM004395">
    <property type="protein sequence ID" value="OAY40735.2"/>
    <property type="molecule type" value="Genomic_DNA"/>
</dbReference>